<evidence type="ECO:0000256" key="2">
    <source>
        <dbReference type="ARBA" id="ARBA00022448"/>
    </source>
</evidence>
<evidence type="ECO:0000256" key="4">
    <source>
        <dbReference type="ARBA" id="ARBA00022692"/>
    </source>
</evidence>
<evidence type="ECO:0000313" key="8">
    <source>
        <dbReference type="EMBL" id="GAA0765688.1"/>
    </source>
</evidence>
<keyword evidence="9" id="KW-1185">Reference proteome</keyword>
<evidence type="ECO:0000256" key="1">
    <source>
        <dbReference type="ARBA" id="ARBA00004141"/>
    </source>
</evidence>
<evidence type="ECO:0000256" key="7">
    <source>
        <dbReference type="SAM" id="Phobius"/>
    </source>
</evidence>
<keyword evidence="2" id="KW-0813">Transport</keyword>
<dbReference type="Proteomes" id="UP001500279">
    <property type="component" value="Unassembled WGS sequence"/>
</dbReference>
<evidence type="ECO:0000256" key="6">
    <source>
        <dbReference type="ARBA" id="ARBA00023136"/>
    </source>
</evidence>
<organism evidence="8 9">
    <name type="scientific">Ideonella azotifigens</name>
    <dbReference type="NCBI Taxonomy" id="513160"/>
    <lineage>
        <taxon>Bacteria</taxon>
        <taxon>Pseudomonadati</taxon>
        <taxon>Pseudomonadota</taxon>
        <taxon>Betaproteobacteria</taxon>
        <taxon>Burkholderiales</taxon>
        <taxon>Sphaerotilaceae</taxon>
        <taxon>Ideonella</taxon>
    </lineage>
</organism>
<feature type="transmembrane region" description="Helical" evidence="7">
    <location>
        <begin position="166"/>
        <end position="184"/>
    </location>
</feature>
<protein>
    <submittedName>
        <fullName evidence="8">AEC family transporter</fullName>
    </submittedName>
</protein>
<dbReference type="PANTHER" id="PTHR36838">
    <property type="entry name" value="AUXIN EFFLUX CARRIER FAMILY PROTEIN"/>
    <property type="match status" value="1"/>
</dbReference>
<accession>A0ABN1KGJ6</accession>
<keyword evidence="4 7" id="KW-0812">Transmembrane</keyword>
<reference evidence="8 9" key="1">
    <citation type="journal article" date="2019" name="Int. J. Syst. Evol. Microbiol.">
        <title>The Global Catalogue of Microorganisms (GCM) 10K type strain sequencing project: providing services to taxonomists for standard genome sequencing and annotation.</title>
        <authorList>
            <consortium name="The Broad Institute Genomics Platform"/>
            <consortium name="The Broad Institute Genome Sequencing Center for Infectious Disease"/>
            <person name="Wu L."/>
            <person name="Ma J."/>
        </authorList>
    </citation>
    <scope>NUCLEOTIDE SEQUENCE [LARGE SCALE GENOMIC DNA]</scope>
    <source>
        <strain evidence="8 9">JCM 15503</strain>
    </source>
</reference>
<feature type="transmembrane region" description="Helical" evidence="7">
    <location>
        <begin position="34"/>
        <end position="53"/>
    </location>
</feature>
<proteinExistence type="predicted"/>
<dbReference type="EMBL" id="BAAAEW010000042">
    <property type="protein sequence ID" value="GAA0765688.1"/>
    <property type="molecule type" value="Genomic_DNA"/>
</dbReference>
<comment type="caution">
    <text evidence="8">The sequence shown here is derived from an EMBL/GenBank/DDBJ whole genome shotgun (WGS) entry which is preliminary data.</text>
</comment>
<feature type="transmembrane region" description="Helical" evidence="7">
    <location>
        <begin position="122"/>
        <end position="145"/>
    </location>
</feature>
<feature type="transmembrane region" description="Helical" evidence="7">
    <location>
        <begin position="196"/>
        <end position="215"/>
    </location>
</feature>
<evidence type="ECO:0000256" key="5">
    <source>
        <dbReference type="ARBA" id="ARBA00022989"/>
    </source>
</evidence>
<keyword evidence="6 7" id="KW-0472">Membrane</keyword>
<evidence type="ECO:0000313" key="9">
    <source>
        <dbReference type="Proteomes" id="UP001500279"/>
    </source>
</evidence>
<feature type="transmembrane region" description="Helical" evidence="7">
    <location>
        <begin position="235"/>
        <end position="253"/>
    </location>
</feature>
<feature type="transmembrane region" description="Helical" evidence="7">
    <location>
        <begin position="96"/>
        <end position="116"/>
    </location>
</feature>
<feature type="transmembrane region" description="Helical" evidence="7">
    <location>
        <begin position="65"/>
        <end position="84"/>
    </location>
</feature>
<dbReference type="PANTHER" id="PTHR36838:SF3">
    <property type="entry name" value="TRANSPORTER AUXIN EFFLUX CARRIER EC FAMILY"/>
    <property type="match status" value="1"/>
</dbReference>
<gene>
    <name evidence="8" type="ORF">GCM10009107_53050</name>
</gene>
<name>A0ABN1KGJ6_9BURK</name>
<sequence length="311" mass="33290">MLNILLLTAPIYLLMALGYAIARGGLFDAPDFRTIGRFVVNVALPCMLFHALARQPIAKIFDVHYLGAYAAGSLLMLLGTTAWARLRQGRTMPHSALLGMGVSSSNSAYVGYPIAVQWLGPVAGVALALTMLVENLIIIPLALVLAAQGDAEVPWRATLQRVFGQLVRTPLIVAMALGVLFSLTGLTLPDLLMRPLQMMAVVASPVSLFVIGGSLHGAKLEGQRSAMGAVMLGKLVMHPMAVALAFWLLPAVSPELRNAGLMLAAAPMLSIYPMMALRYHWEGFCAAVLLITTLASFITASGWLWVLKTWG</sequence>
<dbReference type="InterPro" id="IPR004776">
    <property type="entry name" value="Mem_transp_PIN-like"/>
</dbReference>
<feature type="transmembrane region" description="Helical" evidence="7">
    <location>
        <begin position="284"/>
        <end position="306"/>
    </location>
</feature>
<feature type="transmembrane region" description="Helical" evidence="7">
    <location>
        <begin position="6"/>
        <end position="22"/>
    </location>
</feature>
<dbReference type="RefSeq" id="WP_141291499.1">
    <property type="nucleotide sequence ID" value="NZ_BAAAEW010000042.1"/>
</dbReference>
<keyword evidence="5 7" id="KW-1133">Transmembrane helix</keyword>
<feature type="transmembrane region" description="Helical" evidence="7">
    <location>
        <begin position="259"/>
        <end position="277"/>
    </location>
</feature>
<evidence type="ECO:0000256" key="3">
    <source>
        <dbReference type="ARBA" id="ARBA00022475"/>
    </source>
</evidence>
<keyword evidence="3" id="KW-1003">Cell membrane</keyword>
<comment type="subcellular location">
    <subcellularLocation>
        <location evidence="1">Membrane</location>
        <topology evidence="1">Multi-pass membrane protein</topology>
    </subcellularLocation>
</comment>
<dbReference type="Pfam" id="PF03547">
    <property type="entry name" value="Mem_trans"/>
    <property type="match status" value="1"/>
</dbReference>